<accession>A0ABD1RZH3</accession>
<feature type="region of interest" description="Disordered" evidence="1">
    <location>
        <begin position="39"/>
        <end position="107"/>
    </location>
</feature>
<dbReference type="EMBL" id="JBFOLJ010000011">
    <property type="protein sequence ID" value="KAL2493845.1"/>
    <property type="molecule type" value="Genomic_DNA"/>
</dbReference>
<sequence length="107" mass="11610">MTRDICSSSCMQVWFLRKQLSISEFRRTIYNPGLAEINELPRLPPTNRASSIMESPGRTTGKGYGRGQTNPGASQVDTVGAADPIKRKTKPEVDPDAYPGGAGVIEN</sequence>
<keyword evidence="3" id="KW-1185">Reference proteome</keyword>
<protein>
    <submittedName>
        <fullName evidence="2">Uncharacterized protein</fullName>
    </submittedName>
</protein>
<comment type="caution">
    <text evidence="2">The sequence shown here is derived from an EMBL/GenBank/DDBJ whole genome shotgun (WGS) entry which is preliminary data.</text>
</comment>
<proteinExistence type="predicted"/>
<feature type="compositionally biased region" description="Polar residues" evidence="1">
    <location>
        <begin position="67"/>
        <end position="77"/>
    </location>
</feature>
<dbReference type="Proteomes" id="UP001604277">
    <property type="component" value="Unassembled WGS sequence"/>
</dbReference>
<evidence type="ECO:0000313" key="3">
    <source>
        <dbReference type="Proteomes" id="UP001604277"/>
    </source>
</evidence>
<name>A0ABD1RZH3_9LAMI</name>
<evidence type="ECO:0000313" key="2">
    <source>
        <dbReference type="EMBL" id="KAL2493845.1"/>
    </source>
</evidence>
<feature type="compositionally biased region" description="Basic and acidic residues" evidence="1">
    <location>
        <begin position="84"/>
        <end position="93"/>
    </location>
</feature>
<organism evidence="2 3">
    <name type="scientific">Forsythia ovata</name>
    <dbReference type="NCBI Taxonomy" id="205694"/>
    <lineage>
        <taxon>Eukaryota</taxon>
        <taxon>Viridiplantae</taxon>
        <taxon>Streptophyta</taxon>
        <taxon>Embryophyta</taxon>
        <taxon>Tracheophyta</taxon>
        <taxon>Spermatophyta</taxon>
        <taxon>Magnoliopsida</taxon>
        <taxon>eudicotyledons</taxon>
        <taxon>Gunneridae</taxon>
        <taxon>Pentapetalae</taxon>
        <taxon>asterids</taxon>
        <taxon>lamiids</taxon>
        <taxon>Lamiales</taxon>
        <taxon>Oleaceae</taxon>
        <taxon>Forsythieae</taxon>
        <taxon>Forsythia</taxon>
    </lineage>
</organism>
<reference evidence="3" key="1">
    <citation type="submission" date="2024-07" db="EMBL/GenBank/DDBJ databases">
        <title>Two chromosome-level genome assemblies of Korean endemic species Abeliophyllum distichum and Forsythia ovata (Oleaceae).</title>
        <authorList>
            <person name="Jang H."/>
        </authorList>
    </citation>
    <scope>NUCLEOTIDE SEQUENCE [LARGE SCALE GENOMIC DNA]</scope>
</reference>
<dbReference type="AlphaFoldDB" id="A0ABD1RZH3"/>
<evidence type="ECO:0000256" key="1">
    <source>
        <dbReference type="SAM" id="MobiDB-lite"/>
    </source>
</evidence>
<gene>
    <name evidence="2" type="ORF">Fot_37602</name>
</gene>